<dbReference type="EC" id="3.6.5.2" evidence="2"/>
<dbReference type="PROSITE" id="PS51421">
    <property type="entry name" value="RAS"/>
    <property type="match status" value="1"/>
</dbReference>
<dbReference type="PROSITE" id="PS51420">
    <property type="entry name" value="RHO"/>
    <property type="match status" value="1"/>
</dbReference>
<dbReference type="FunFam" id="3.40.50.300:FF:000343">
    <property type="entry name" value="Ras family gtpase"/>
    <property type="match status" value="1"/>
</dbReference>
<dbReference type="SMART" id="SM00176">
    <property type="entry name" value="RAN"/>
    <property type="match status" value="1"/>
</dbReference>
<sequence>MSDYKLVILGSGGVGKTACTIQFIQGSFIERYDPTIEDSYRKHFEVDGVVKVLDILDTAGQEEYSALRDSYMRTGDGFVLVFALNDPSSLTDIMDIHEQLLRSKESDEVPIVLVGNKCDLVSERAISKEECEAAVKQMGPYCRYVEASARTRTGIDEIFKSLVKLIAGYSQDVENGEVEDEPTEDKTSKQTNKKKRKVKVCSLM</sequence>
<dbReference type="InterPro" id="IPR027417">
    <property type="entry name" value="P-loop_NTPase"/>
</dbReference>
<dbReference type="InterPro" id="IPR001806">
    <property type="entry name" value="Small_GTPase"/>
</dbReference>
<evidence type="ECO:0000256" key="2">
    <source>
        <dbReference type="ARBA" id="ARBA00011984"/>
    </source>
</evidence>
<evidence type="ECO:0000256" key="7">
    <source>
        <dbReference type="ARBA" id="ARBA00023136"/>
    </source>
</evidence>
<evidence type="ECO:0000256" key="4">
    <source>
        <dbReference type="ARBA" id="ARBA00022741"/>
    </source>
</evidence>
<dbReference type="CDD" id="cd00876">
    <property type="entry name" value="Ras"/>
    <property type="match status" value="1"/>
</dbReference>
<dbReference type="STRING" id="5762.D2UX71"/>
<keyword evidence="3" id="KW-1003">Cell membrane</keyword>
<evidence type="ECO:0000256" key="5">
    <source>
        <dbReference type="ARBA" id="ARBA00022801"/>
    </source>
</evidence>
<dbReference type="InParanoid" id="D2UX71"/>
<dbReference type="InterPro" id="IPR005225">
    <property type="entry name" value="Small_GTP-bd"/>
</dbReference>
<evidence type="ECO:0000313" key="9">
    <source>
        <dbReference type="EMBL" id="EFC50878.1"/>
    </source>
</evidence>
<dbReference type="SUPFAM" id="SSF52540">
    <property type="entry name" value="P-loop containing nucleoside triphosphate hydrolases"/>
    <property type="match status" value="1"/>
</dbReference>
<feature type="region of interest" description="Disordered" evidence="8">
    <location>
        <begin position="174"/>
        <end position="204"/>
    </location>
</feature>
<organism evidence="10">
    <name type="scientific">Naegleria gruberi</name>
    <name type="common">Amoeba</name>
    <dbReference type="NCBI Taxonomy" id="5762"/>
    <lineage>
        <taxon>Eukaryota</taxon>
        <taxon>Discoba</taxon>
        <taxon>Heterolobosea</taxon>
        <taxon>Tetramitia</taxon>
        <taxon>Eutetramitia</taxon>
        <taxon>Vahlkampfiidae</taxon>
        <taxon>Naegleria</taxon>
    </lineage>
</organism>
<dbReference type="KEGG" id="ngr:NAEGRDRAFT_77842"/>
<proteinExistence type="predicted"/>
<dbReference type="OrthoDB" id="5976022at2759"/>
<dbReference type="PRINTS" id="PR00449">
    <property type="entry name" value="RASTRNSFRMNG"/>
</dbReference>
<dbReference type="OMA" id="NGNDQCC"/>
<dbReference type="PROSITE" id="PS51419">
    <property type="entry name" value="RAB"/>
    <property type="match status" value="1"/>
</dbReference>
<dbReference type="GO" id="GO:0007165">
    <property type="term" value="P:signal transduction"/>
    <property type="evidence" value="ECO:0007669"/>
    <property type="project" value="InterPro"/>
</dbReference>
<dbReference type="AlphaFoldDB" id="D2UX71"/>
<comment type="subcellular location">
    <subcellularLocation>
        <location evidence="1">Cell membrane</location>
    </subcellularLocation>
</comment>
<reference evidence="9 10" key="1">
    <citation type="journal article" date="2010" name="Cell">
        <title>The genome of Naegleria gruberi illuminates early eukaryotic versatility.</title>
        <authorList>
            <person name="Fritz-Laylin L.K."/>
            <person name="Prochnik S.E."/>
            <person name="Ginger M.L."/>
            <person name="Dacks J.B."/>
            <person name="Carpenter M.L."/>
            <person name="Field M.C."/>
            <person name="Kuo A."/>
            <person name="Paredez A."/>
            <person name="Chapman J."/>
            <person name="Pham J."/>
            <person name="Shu S."/>
            <person name="Neupane R."/>
            <person name="Cipriano M."/>
            <person name="Mancuso J."/>
            <person name="Tu H."/>
            <person name="Salamov A."/>
            <person name="Lindquist E."/>
            <person name="Shapiro H."/>
            <person name="Lucas S."/>
            <person name="Grigoriev I.V."/>
            <person name="Cande W.Z."/>
            <person name="Fulton C."/>
            <person name="Rokhsar D.S."/>
            <person name="Dawson S.C."/>
        </authorList>
    </citation>
    <scope>NUCLEOTIDE SEQUENCE [LARGE SCALE GENOMIC DNA]</scope>
    <source>
        <strain evidence="9 10">NEG-M</strain>
    </source>
</reference>
<dbReference type="Pfam" id="PF00071">
    <property type="entry name" value="Ras"/>
    <property type="match status" value="1"/>
</dbReference>
<evidence type="ECO:0000256" key="6">
    <source>
        <dbReference type="ARBA" id="ARBA00023134"/>
    </source>
</evidence>
<gene>
    <name evidence="9" type="ORF">NAEGRDRAFT_77842</name>
</gene>
<evidence type="ECO:0000256" key="1">
    <source>
        <dbReference type="ARBA" id="ARBA00004236"/>
    </source>
</evidence>
<dbReference type="NCBIfam" id="TIGR00231">
    <property type="entry name" value="small_GTP"/>
    <property type="match status" value="1"/>
</dbReference>
<dbReference type="GO" id="GO:0005886">
    <property type="term" value="C:plasma membrane"/>
    <property type="evidence" value="ECO:0007669"/>
    <property type="project" value="UniProtKB-SubCell"/>
</dbReference>
<dbReference type="SMART" id="SM00175">
    <property type="entry name" value="RAB"/>
    <property type="match status" value="1"/>
</dbReference>
<protein>
    <recommendedName>
        <fullName evidence="2">small monomeric GTPase</fullName>
        <ecNumber evidence="2">3.6.5.2</ecNumber>
    </recommendedName>
</protein>
<dbReference type="GO" id="GO:0005525">
    <property type="term" value="F:GTP binding"/>
    <property type="evidence" value="ECO:0007669"/>
    <property type="project" value="UniProtKB-KW"/>
</dbReference>
<evidence type="ECO:0000256" key="8">
    <source>
        <dbReference type="SAM" id="MobiDB-lite"/>
    </source>
</evidence>
<keyword evidence="6" id="KW-0342">GTP-binding</keyword>
<name>D2UX71_NAEGR</name>
<feature type="compositionally biased region" description="Basic residues" evidence="8">
    <location>
        <begin position="191"/>
        <end position="204"/>
    </location>
</feature>
<dbReference type="eggNOG" id="KOG0395">
    <property type="taxonomic scope" value="Eukaryota"/>
</dbReference>
<keyword evidence="10" id="KW-1185">Reference proteome</keyword>
<keyword evidence="5" id="KW-0378">Hydrolase</keyword>
<dbReference type="GO" id="GO:0003925">
    <property type="term" value="F:G protein activity"/>
    <property type="evidence" value="ECO:0007669"/>
    <property type="project" value="UniProtKB-EC"/>
</dbReference>
<dbReference type="InterPro" id="IPR020849">
    <property type="entry name" value="Small_GTPase_Ras-type"/>
</dbReference>
<dbReference type="Gene3D" id="3.40.50.300">
    <property type="entry name" value="P-loop containing nucleotide triphosphate hydrolases"/>
    <property type="match status" value="1"/>
</dbReference>
<evidence type="ECO:0000256" key="3">
    <source>
        <dbReference type="ARBA" id="ARBA00022475"/>
    </source>
</evidence>
<dbReference type="Proteomes" id="UP000006671">
    <property type="component" value="Unassembled WGS sequence"/>
</dbReference>
<accession>D2UX71</accession>
<evidence type="ECO:0000313" key="10">
    <source>
        <dbReference type="Proteomes" id="UP000006671"/>
    </source>
</evidence>
<dbReference type="EMBL" id="GG738845">
    <property type="protein sequence ID" value="EFC50878.1"/>
    <property type="molecule type" value="Genomic_DNA"/>
</dbReference>
<dbReference type="GeneID" id="8864028"/>
<dbReference type="RefSeq" id="XP_002683622.1">
    <property type="nucleotide sequence ID" value="XM_002683576.1"/>
</dbReference>
<keyword evidence="7" id="KW-0472">Membrane</keyword>
<feature type="compositionally biased region" description="Acidic residues" evidence="8">
    <location>
        <begin position="174"/>
        <end position="183"/>
    </location>
</feature>
<dbReference type="VEuPathDB" id="AmoebaDB:NAEGRDRAFT_77842"/>
<dbReference type="SMART" id="SM00174">
    <property type="entry name" value="RHO"/>
    <property type="match status" value="1"/>
</dbReference>
<dbReference type="PANTHER" id="PTHR24070">
    <property type="entry name" value="RAS, DI-RAS, AND RHEB FAMILY MEMBERS OF SMALL GTPASE SUPERFAMILY"/>
    <property type="match status" value="1"/>
</dbReference>
<keyword evidence="4" id="KW-0547">Nucleotide-binding</keyword>
<dbReference type="SMART" id="SM00173">
    <property type="entry name" value="RAS"/>
    <property type="match status" value="1"/>
</dbReference>